<dbReference type="STRING" id="1280954.HPO_14491"/>
<accession>A0A062VDP8</accession>
<protein>
    <submittedName>
        <fullName evidence="3">Pilus assembly protein CpaD</fullName>
    </submittedName>
</protein>
<organism evidence="3 4">
    <name type="scientific">Hyphomonas polymorpha PS728</name>
    <dbReference type="NCBI Taxonomy" id="1280954"/>
    <lineage>
        <taxon>Bacteria</taxon>
        <taxon>Pseudomonadati</taxon>
        <taxon>Pseudomonadota</taxon>
        <taxon>Alphaproteobacteria</taxon>
        <taxon>Hyphomonadales</taxon>
        <taxon>Hyphomonadaceae</taxon>
        <taxon>Hyphomonas</taxon>
    </lineage>
</organism>
<dbReference type="PROSITE" id="PS51257">
    <property type="entry name" value="PROKAR_LIPOPROTEIN"/>
    <property type="match status" value="1"/>
</dbReference>
<gene>
    <name evidence="3" type="ORF">HPO_14491</name>
</gene>
<keyword evidence="2" id="KW-0732">Signal</keyword>
<comment type="caution">
    <text evidence="3">The sequence shown here is derived from an EMBL/GenBank/DDBJ whole genome shotgun (WGS) entry which is preliminary data.</text>
</comment>
<feature type="compositionally biased region" description="Polar residues" evidence="1">
    <location>
        <begin position="218"/>
        <end position="236"/>
    </location>
</feature>
<dbReference type="Proteomes" id="UP000027100">
    <property type="component" value="Unassembled WGS sequence"/>
</dbReference>
<sequence>MTRQIRSLPALIALGASAAAITACASAAPTAVPAAYLETSPLDLNAIQVEKRTEFLEVAIDAQSSELSSSDRARIREFLAGYVKRGHGPLVLSMPQASANPQLAVAAVAEARAIAWDLGVEYEEMTGRAHGAGSPVSEPMILAYQSYEAIAPYCPPKSTVDFSNIDSNNQLPTLGCSVRTNLAAMIIDPGDLLGKRALDPSDLSRREVILEKFRAGESTASERLSQESGAVSSAVQ</sequence>
<dbReference type="RefSeq" id="WP_035600265.1">
    <property type="nucleotide sequence ID" value="NZ_ARYM01000018.1"/>
</dbReference>
<dbReference type="PATRIC" id="fig|1280954.3.peg.2935"/>
<dbReference type="eggNOG" id="COG5461">
    <property type="taxonomic scope" value="Bacteria"/>
</dbReference>
<evidence type="ECO:0000256" key="1">
    <source>
        <dbReference type="SAM" id="MobiDB-lite"/>
    </source>
</evidence>
<evidence type="ECO:0000313" key="3">
    <source>
        <dbReference type="EMBL" id="KCZ97556.1"/>
    </source>
</evidence>
<dbReference type="EMBL" id="ARYM01000018">
    <property type="protein sequence ID" value="KCZ97556.1"/>
    <property type="molecule type" value="Genomic_DNA"/>
</dbReference>
<evidence type="ECO:0000256" key="2">
    <source>
        <dbReference type="SAM" id="SignalP"/>
    </source>
</evidence>
<dbReference type="AlphaFoldDB" id="A0A062VDP8"/>
<reference evidence="3 4" key="1">
    <citation type="journal article" date="2014" name="Antonie Van Leeuwenhoek">
        <title>Hyphomonas beringensis sp. nov. and Hyphomonas chukchiensis sp. nov., isolated from surface seawater of the Bering Sea and Chukchi Sea.</title>
        <authorList>
            <person name="Li C."/>
            <person name="Lai Q."/>
            <person name="Li G."/>
            <person name="Dong C."/>
            <person name="Wang J."/>
            <person name="Liao Y."/>
            <person name="Shao Z."/>
        </authorList>
    </citation>
    <scope>NUCLEOTIDE SEQUENCE [LARGE SCALE GENOMIC DNA]</scope>
    <source>
        <strain evidence="3 4">PS728</strain>
    </source>
</reference>
<feature type="region of interest" description="Disordered" evidence="1">
    <location>
        <begin position="217"/>
        <end position="236"/>
    </location>
</feature>
<proteinExistence type="predicted"/>
<name>A0A062VDP8_9PROT</name>
<feature type="signal peptide" evidence="2">
    <location>
        <begin position="1"/>
        <end position="27"/>
    </location>
</feature>
<evidence type="ECO:0000313" key="4">
    <source>
        <dbReference type="Proteomes" id="UP000027100"/>
    </source>
</evidence>
<dbReference type="Pfam" id="PF09476">
    <property type="entry name" value="Pilus_CpaD"/>
    <property type="match status" value="1"/>
</dbReference>
<dbReference type="InterPro" id="IPR019027">
    <property type="entry name" value="Pilus_biogenesis_CpaD-related"/>
</dbReference>
<keyword evidence="4" id="KW-1185">Reference proteome</keyword>
<feature type="chain" id="PRO_5001615105" evidence="2">
    <location>
        <begin position="28"/>
        <end position="236"/>
    </location>
</feature>
<dbReference type="OrthoDB" id="9802674at2"/>